<dbReference type="AlphaFoldDB" id="A0A175RD27"/>
<accession>A0A175RD27</accession>
<dbReference type="PANTHER" id="PTHR10625:SF10">
    <property type="entry name" value="HISTONE DEACETYLASE HDAC1"/>
    <property type="match status" value="1"/>
</dbReference>
<name>A0A175RD27_9HYPH</name>
<evidence type="ECO:0000313" key="3">
    <source>
        <dbReference type="EMBL" id="KTQ97673.1"/>
    </source>
</evidence>
<dbReference type="GO" id="GO:0040029">
    <property type="term" value="P:epigenetic regulation of gene expression"/>
    <property type="evidence" value="ECO:0007669"/>
    <property type="project" value="TreeGrafter"/>
</dbReference>
<dbReference type="PANTHER" id="PTHR10625">
    <property type="entry name" value="HISTONE DEACETYLASE HDAC1-RELATED"/>
    <property type="match status" value="1"/>
</dbReference>
<dbReference type="Proteomes" id="UP000078272">
    <property type="component" value="Unassembled WGS sequence"/>
</dbReference>
<dbReference type="CDD" id="cd11599">
    <property type="entry name" value="HDAC_classII_2"/>
    <property type="match status" value="1"/>
</dbReference>
<evidence type="ECO:0000256" key="1">
    <source>
        <dbReference type="ARBA" id="ARBA00005947"/>
    </source>
</evidence>
<evidence type="ECO:0000313" key="4">
    <source>
        <dbReference type="Proteomes" id="UP000078272"/>
    </source>
</evidence>
<gene>
    <name evidence="3" type="ORF">NS226_03165</name>
</gene>
<dbReference type="InterPro" id="IPR023696">
    <property type="entry name" value="Ureohydrolase_dom_sf"/>
</dbReference>
<dbReference type="InterPro" id="IPR023801">
    <property type="entry name" value="His_deacetylse_dom"/>
</dbReference>
<dbReference type="GO" id="GO:0004407">
    <property type="term" value="F:histone deacetylase activity"/>
    <property type="evidence" value="ECO:0007669"/>
    <property type="project" value="TreeGrafter"/>
</dbReference>
<dbReference type="Gene3D" id="3.40.800.20">
    <property type="entry name" value="Histone deacetylase domain"/>
    <property type="match status" value="1"/>
</dbReference>
<comment type="caution">
    <text evidence="3">The sequence shown here is derived from an EMBL/GenBank/DDBJ whole genome shotgun (WGS) entry which is preliminary data.</text>
</comment>
<reference evidence="3 4" key="1">
    <citation type="journal article" date="2016" name="Front. Microbiol.">
        <title>Genomic Resource of Rice Seed Associated Bacteria.</title>
        <authorList>
            <person name="Midha S."/>
            <person name="Bansal K."/>
            <person name="Sharma S."/>
            <person name="Kumar N."/>
            <person name="Patil P.P."/>
            <person name="Chaudhry V."/>
            <person name="Patil P.B."/>
        </authorList>
    </citation>
    <scope>NUCLEOTIDE SEQUENCE [LARGE SCALE GENOMIC DNA]</scope>
    <source>
        <strain evidence="3 4">NS226</strain>
    </source>
</reference>
<dbReference type="EMBL" id="LDPZ01000006">
    <property type="protein sequence ID" value="KTQ97673.1"/>
    <property type="molecule type" value="Genomic_DNA"/>
</dbReference>
<dbReference type="SUPFAM" id="SSF52768">
    <property type="entry name" value="Arginase/deacetylase"/>
    <property type="match status" value="1"/>
</dbReference>
<organism evidence="3 4">
    <name type="scientific">Aureimonas ureilytica</name>
    <dbReference type="NCBI Taxonomy" id="401562"/>
    <lineage>
        <taxon>Bacteria</taxon>
        <taxon>Pseudomonadati</taxon>
        <taxon>Pseudomonadota</taxon>
        <taxon>Alphaproteobacteria</taxon>
        <taxon>Hyphomicrobiales</taxon>
        <taxon>Aurantimonadaceae</taxon>
        <taxon>Aureimonas</taxon>
    </lineage>
</organism>
<comment type="similarity">
    <text evidence="1">Belongs to the histone deacetylase family.</text>
</comment>
<sequence>MLTRLYHHPVFREHLTPPGHPERPERIAAVEAAFEAEAFQNLDRAMAPEGSLEAIYRCHSFDYVQRIARTIPEEGLARIDGDTVVSPRSFTAALHGVGAACAGVDDVISGAARNVFVAARPPGHHAERETAMGFCLFNQAAVAARHAQAVHGVERVAIVDWDVHHGNGTQDIFWADPSVLYVSTHQMPLYPGSGAKDEVGAGNIVNVPLREDDGTDEFRTAFRDAVLPALENFRPDLVIVSAGFDAHHRDPLGGLNLIEADFDWATGQLLDIAGRFSQHRLVSVLEGGYDLQGLSQSAAAHVKRLMVG</sequence>
<protein>
    <submittedName>
        <fullName evidence="3">Acetoin utilization protein</fullName>
    </submittedName>
</protein>
<dbReference type="STRING" id="401562.NS365_11995"/>
<feature type="domain" description="Histone deacetylase" evidence="2">
    <location>
        <begin position="20"/>
        <end position="304"/>
    </location>
</feature>
<dbReference type="PRINTS" id="PR01270">
    <property type="entry name" value="HDASUPER"/>
</dbReference>
<dbReference type="InterPro" id="IPR037138">
    <property type="entry name" value="His_deacetylse_dom_sf"/>
</dbReference>
<dbReference type="InterPro" id="IPR000286">
    <property type="entry name" value="HDACs"/>
</dbReference>
<dbReference type="OrthoDB" id="9808367at2"/>
<dbReference type="PATRIC" id="fig|401562.3.peg.4151"/>
<evidence type="ECO:0000259" key="2">
    <source>
        <dbReference type="Pfam" id="PF00850"/>
    </source>
</evidence>
<dbReference type="RefSeq" id="WP_058633740.1">
    <property type="nucleotide sequence ID" value="NZ_LDPZ01000006.1"/>
</dbReference>
<proteinExistence type="inferred from homology"/>
<dbReference type="Pfam" id="PF00850">
    <property type="entry name" value="Hist_deacetyl"/>
    <property type="match status" value="1"/>
</dbReference>